<evidence type="ECO:0000259" key="6">
    <source>
        <dbReference type="SMART" id="SM00385"/>
    </source>
</evidence>
<keyword evidence="2 4" id="KW-0195">Cyclin</keyword>
<evidence type="ECO:0000256" key="1">
    <source>
        <dbReference type="ARBA" id="ARBA00022618"/>
    </source>
</evidence>
<dbReference type="CDD" id="cd20507">
    <property type="entry name" value="CYCLIN_CCNB1-like_rpt1"/>
    <property type="match status" value="1"/>
</dbReference>
<dbReference type="InterPro" id="IPR004367">
    <property type="entry name" value="Cyclin_C-dom"/>
</dbReference>
<evidence type="ECO:0000313" key="8">
    <source>
        <dbReference type="EMBL" id="CAG4979133.1"/>
    </source>
</evidence>
<dbReference type="SMART" id="SM00385">
    <property type="entry name" value="CYCLIN"/>
    <property type="match status" value="2"/>
</dbReference>
<feature type="domain" description="Cyclin C-terminal" evidence="7">
    <location>
        <begin position="371"/>
        <end position="491"/>
    </location>
</feature>
<accession>A0A8S3WT82</accession>
<feature type="region of interest" description="Disordered" evidence="5">
    <location>
        <begin position="185"/>
        <end position="219"/>
    </location>
</feature>
<dbReference type="InterPro" id="IPR013763">
    <property type="entry name" value="Cyclin-like_dom"/>
</dbReference>
<protein>
    <submittedName>
        <fullName evidence="8">(apollo) hypothetical protein</fullName>
    </submittedName>
</protein>
<keyword evidence="3" id="KW-0131">Cell cycle</keyword>
<dbReference type="OrthoDB" id="5590282at2759"/>
<dbReference type="PIRSF" id="PIRSF001771">
    <property type="entry name" value="Cyclin_A_B_D_E"/>
    <property type="match status" value="1"/>
</dbReference>
<keyword evidence="9" id="KW-1185">Reference proteome</keyword>
<evidence type="ECO:0000259" key="7">
    <source>
        <dbReference type="SMART" id="SM01332"/>
    </source>
</evidence>
<dbReference type="CDD" id="cd20509">
    <property type="entry name" value="CYCLIN_CCNB1-like_rpt2"/>
    <property type="match status" value="1"/>
</dbReference>
<dbReference type="InterPro" id="IPR006671">
    <property type="entry name" value="Cyclin_N"/>
</dbReference>
<evidence type="ECO:0000256" key="4">
    <source>
        <dbReference type="RuleBase" id="RU000383"/>
    </source>
</evidence>
<dbReference type="Pfam" id="PF02984">
    <property type="entry name" value="Cyclin_C"/>
    <property type="match status" value="1"/>
</dbReference>
<feature type="compositionally biased region" description="Basic and acidic residues" evidence="5">
    <location>
        <begin position="194"/>
        <end position="208"/>
    </location>
</feature>
<dbReference type="PROSITE" id="PS00292">
    <property type="entry name" value="CYCLINS"/>
    <property type="match status" value="1"/>
</dbReference>
<dbReference type="GO" id="GO:0000278">
    <property type="term" value="P:mitotic cell cycle"/>
    <property type="evidence" value="ECO:0007669"/>
    <property type="project" value="UniProtKB-ARBA"/>
</dbReference>
<dbReference type="InterPro" id="IPR048258">
    <property type="entry name" value="Cyclins_cyclin-box"/>
</dbReference>
<comment type="caution">
    <text evidence="8">The sequence shown here is derived from an EMBL/GenBank/DDBJ whole genome shotgun (WGS) entry which is preliminary data.</text>
</comment>
<evidence type="ECO:0000256" key="5">
    <source>
        <dbReference type="SAM" id="MobiDB-lite"/>
    </source>
</evidence>
<proteinExistence type="inferred from homology"/>
<feature type="domain" description="Cyclin-like" evidence="6">
    <location>
        <begin position="277"/>
        <end position="362"/>
    </location>
</feature>
<dbReference type="GO" id="GO:0005634">
    <property type="term" value="C:nucleus"/>
    <property type="evidence" value="ECO:0007669"/>
    <property type="project" value="UniProtKB-ARBA"/>
</dbReference>
<dbReference type="InterPro" id="IPR046965">
    <property type="entry name" value="Cyclin_A/B-like"/>
</dbReference>
<dbReference type="EMBL" id="CAJQZP010000693">
    <property type="protein sequence ID" value="CAG4979133.1"/>
    <property type="molecule type" value="Genomic_DNA"/>
</dbReference>
<dbReference type="AlphaFoldDB" id="A0A8S3WT82"/>
<evidence type="ECO:0000313" key="9">
    <source>
        <dbReference type="Proteomes" id="UP000691718"/>
    </source>
</evidence>
<reference evidence="8" key="1">
    <citation type="submission" date="2021-04" db="EMBL/GenBank/DDBJ databases">
        <authorList>
            <person name="Tunstrom K."/>
        </authorList>
    </citation>
    <scope>NUCLEOTIDE SEQUENCE</scope>
</reference>
<comment type="similarity">
    <text evidence="4">Belongs to the cyclin family.</text>
</comment>
<name>A0A8S3WT82_PARAO</name>
<evidence type="ECO:0000256" key="2">
    <source>
        <dbReference type="ARBA" id="ARBA00023127"/>
    </source>
</evidence>
<gene>
    <name evidence="8" type="ORF">PAPOLLO_LOCUS9839</name>
</gene>
<dbReference type="InterPro" id="IPR039361">
    <property type="entry name" value="Cyclin"/>
</dbReference>
<dbReference type="FunFam" id="1.10.472.10:FF:000001">
    <property type="entry name" value="G2/mitotic-specific cyclin"/>
    <property type="match status" value="1"/>
</dbReference>
<dbReference type="GO" id="GO:0051301">
    <property type="term" value="P:cell division"/>
    <property type="evidence" value="ECO:0007669"/>
    <property type="project" value="UniProtKB-KW"/>
</dbReference>
<dbReference type="Proteomes" id="UP000691718">
    <property type="component" value="Unassembled WGS sequence"/>
</dbReference>
<evidence type="ECO:0000256" key="3">
    <source>
        <dbReference type="ARBA" id="ARBA00023306"/>
    </source>
</evidence>
<feature type="domain" description="Cyclin-like" evidence="6">
    <location>
        <begin position="375"/>
        <end position="460"/>
    </location>
</feature>
<organism evidence="8 9">
    <name type="scientific">Parnassius apollo</name>
    <name type="common">Apollo butterfly</name>
    <name type="synonym">Papilio apollo</name>
    <dbReference type="NCBI Taxonomy" id="110799"/>
    <lineage>
        <taxon>Eukaryota</taxon>
        <taxon>Metazoa</taxon>
        <taxon>Ecdysozoa</taxon>
        <taxon>Arthropoda</taxon>
        <taxon>Hexapoda</taxon>
        <taxon>Insecta</taxon>
        <taxon>Pterygota</taxon>
        <taxon>Neoptera</taxon>
        <taxon>Endopterygota</taxon>
        <taxon>Lepidoptera</taxon>
        <taxon>Glossata</taxon>
        <taxon>Ditrysia</taxon>
        <taxon>Papilionoidea</taxon>
        <taxon>Papilionidae</taxon>
        <taxon>Parnassiinae</taxon>
        <taxon>Parnassini</taxon>
        <taxon>Parnassius</taxon>
        <taxon>Parnassius</taxon>
    </lineage>
</organism>
<dbReference type="Pfam" id="PF00134">
    <property type="entry name" value="Cyclin_N"/>
    <property type="match status" value="1"/>
</dbReference>
<keyword evidence="1" id="KW-0132">Cell division</keyword>
<sequence>MEIQNRRPRTVQIHDQENIYAKGKINLALPTKRQGLSVRSALDELNTNVQSQRDVNVGKTAAAAAENEKKSNGNRNTVRSNYNHVQSKIDTGLASKPVVQPCSRPPLRREESTAAHAAKAAARTRAILKDTHNKPNEIKESLNIYVQTKKKQDVKKVNKLHVVREISKESKSILKPILKDPSESLGKLKLSEPSSKKKEETLNKEKPTKQIVPSTPTLPDDIEDIDARDNNSPLLMSMYIKDIYEYLTELEEKYPIEFDFLSNQTVITGKMRATLIDWLVEVQRQFSLVLETFHLTVGIIDRYLQAVPNVQRNRLQLIGVTAMFIASKYEEIYAPDVGDFVYVTDNAYSKADVFQCERDIMSKLGFCLARPIPLSFLRRFVKAAHGSSKNHHLAKYFVDLSLVEYSMAHYRPSELSAAAICLSLHLLSNKSLSEVWTPTLSYYSGYSLEHIDPIIRKLAKIVINVENSKLKAVYNKYLDTTLAKVSSLPQLRGEAIYELAKIPSSS</sequence>
<dbReference type="PANTHER" id="PTHR10177">
    <property type="entry name" value="CYCLINS"/>
    <property type="match status" value="1"/>
</dbReference>
<dbReference type="SMART" id="SM01332">
    <property type="entry name" value="Cyclin_C"/>
    <property type="match status" value="1"/>
</dbReference>